<protein>
    <recommendedName>
        <fullName evidence="2">AB hydrolase-1 domain-containing protein</fullName>
    </recommendedName>
</protein>
<dbReference type="SUPFAM" id="SSF53474">
    <property type="entry name" value="alpha/beta-Hydrolases"/>
    <property type="match status" value="1"/>
</dbReference>
<keyword evidence="1" id="KW-0812">Transmembrane</keyword>
<dbReference type="GO" id="GO:0004622">
    <property type="term" value="F:phosphatidylcholine lysophospholipase activity"/>
    <property type="evidence" value="ECO:0007669"/>
    <property type="project" value="TreeGrafter"/>
</dbReference>
<evidence type="ECO:0000313" key="4">
    <source>
        <dbReference type="Proteomes" id="UP001353858"/>
    </source>
</evidence>
<evidence type="ECO:0000313" key="3">
    <source>
        <dbReference type="EMBL" id="KAK4872836.1"/>
    </source>
</evidence>
<dbReference type="GO" id="GO:0005789">
    <property type="term" value="C:endoplasmic reticulum membrane"/>
    <property type="evidence" value="ECO:0007669"/>
    <property type="project" value="TreeGrafter"/>
</dbReference>
<proteinExistence type="predicted"/>
<sequence length="375" mass="43367">MPRPPSNRTTEAPLLKYKTRRKNKSTCLLRCCVIVLMVLLILLLLAFIIVFVVIPLIFKYSVELQKDLVFPIYDLHPAHARYKNFSKYDVYGGRNIYVHVNKTENIILGVWHLLPEALVNNSIDNVDFDYAESLVQSNYPIVLYFHGNGGNRVANIETYSVLRMFFHVIAFDYRCYGDSTKGELTEMGIVEDSVELYKWVRQQTNASIYFWGHSLGSSLSSHTIAKLRDDDVVPAGLFLEAPFNTLRDEIKYVQTLFWFTKIFLWMPWYEATMVDPFEDNGLVFNTENYLLKVDCPVMIIHAEDDSVVPIALGQKLYETAVTLRNATAQGNVTFYTVPASLELNHWHIYALSDLPNYIRNHIDVCEEYMKNNKLE</sequence>
<evidence type="ECO:0000256" key="1">
    <source>
        <dbReference type="SAM" id="Phobius"/>
    </source>
</evidence>
<evidence type="ECO:0000259" key="2">
    <source>
        <dbReference type="Pfam" id="PF00561"/>
    </source>
</evidence>
<dbReference type="GO" id="GO:0047372">
    <property type="term" value="F:monoacylglycerol lipase activity"/>
    <property type="evidence" value="ECO:0007669"/>
    <property type="project" value="TreeGrafter"/>
</dbReference>
<dbReference type="InterPro" id="IPR029058">
    <property type="entry name" value="AB_hydrolase_fold"/>
</dbReference>
<feature type="transmembrane region" description="Helical" evidence="1">
    <location>
        <begin position="27"/>
        <end position="58"/>
    </location>
</feature>
<reference evidence="4" key="1">
    <citation type="submission" date="2023-01" db="EMBL/GenBank/DDBJ databases">
        <title>Key to firefly adult light organ development and bioluminescence: homeobox transcription factors regulate luciferase expression and transportation to peroxisome.</title>
        <authorList>
            <person name="Fu X."/>
        </authorList>
    </citation>
    <scope>NUCLEOTIDE SEQUENCE [LARGE SCALE GENOMIC DNA]</scope>
</reference>
<keyword evidence="1" id="KW-1133">Transmembrane helix</keyword>
<keyword evidence="1" id="KW-0472">Membrane</keyword>
<comment type="caution">
    <text evidence="3">The sequence shown here is derived from an EMBL/GenBank/DDBJ whole genome shotgun (WGS) entry which is preliminary data.</text>
</comment>
<accession>A0AAN7S6E3</accession>
<dbReference type="EMBL" id="JARPUR010000007">
    <property type="protein sequence ID" value="KAK4872836.1"/>
    <property type="molecule type" value="Genomic_DNA"/>
</dbReference>
<dbReference type="PANTHER" id="PTHR12277">
    <property type="entry name" value="ALPHA/BETA HYDROLASE DOMAIN-CONTAINING PROTEIN"/>
    <property type="match status" value="1"/>
</dbReference>
<dbReference type="GO" id="GO:0006660">
    <property type="term" value="P:phosphatidylserine catabolic process"/>
    <property type="evidence" value="ECO:0007669"/>
    <property type="project" value="TreeGrafter"/>
</dbReference>
<dbReference type="Pfam" id="PF00561">
    <property type="entry name" value="Abhydrolase_1"/>
    <property type="match status" value="1"/>
</dbReference>
<feature type="domain" description="AB hydrolase-1" evidence="2">
    <location>
        <begin position="140"/>
        <end position="259"/>
    </location>
</feature>
<dbReference type="GO" id="GO:0052651">
    <property type="term" value="P:monoacylglycerol catabolic process"/>
    <property type="evidence" value="ECO:0007669"/>
    <property type="project" value="TreeGrafter"/>
</dbReference>
<dbReference type="AlphaFoldDB" id="A0AAN7S6E3"/>
<name>A0AAN7S6E3_9COLE</name>
<dbReference type="InterPro" id="IPR000073">
    <property type="entry name" value="AB_hydrolase_1"/>
</dbReference>
<dbReference type="Gene3D" id="3.40.50.1820">
    <property type="entry name" value="alpha/beta hydrolase"/>
    <property type="match status" value="1"/>
</dbReference>
<gene>
    <name evidence="3" type="ORF">RN001_014865</name>
</gene>
<dbReference type="Proteomes" id="UP001353858">
    <property type="component" value="Unassembled WGS sequence"/>
</dbReference>
<keyword evidence="4" id="KW-1185">Reference proteome</keyword>
<dbReference type="PANTHER" id="PTHR12277:SF194">
    <property type="entry name" value="FI04476P"/>
    <property type="match status" value="1"/>
</dbReference>
<organism evidence="3 4">
    <name type="scientific">Aquatica leii</name>
    <dbReference type="NCBI Taxonomy" id="1421715"/>
    <lineage>
        <taxon>Eukaryota</taxon>
        <taxon>Metazoa</taxon>
        <taxon>Ecdysozoa</taxon>
        <taxon>Arthropoda</taxon>
        <taxon>Hexapoda</taxon>
        <taxon>Insecta</taxon>
        <taxon>Pterygota</taxon>
        <taxon>Neoptera</taxon>
        <taxon>Endopterygota</taxon>
        <taxon>Coleoptera</taxon>
        <taxon>Polyphaga</taxon>
        <taxon>Elateriformia</taxon>
        <taxon>Elateroidea</taxon>
        <taxon>Lampyridae</taxon>
        <taxon>Luciolinae</taxon>
        <taxon>Aquatica</taxon>
    </lineage>
</organism>